<dbReference type="Proteomes" id="UP000323597">
    <property type="component" value="Chromosome D11"/>
</dbReference>
<dbReference type="SUPFAM" id="SSF141562">
    <property type="entry name" value="At5g01610-like"/>
    <property type="match status" value="1"/>
</dbReference>
<proteinExistence type="predicted"/>
<organism evidence="2 3">
    <name type="scientific">Gossypium mustelinum</name>
    <name type="common">Cotton</name>
    <name type="synonym">Gossypium caicoense</name>
    <dbReference type="NCBI Taxonomy" id="34275"/>
    <lineage>
        <taxon>Eukaryota</taxon>
        <taxon>Viridiplantae</taxon>
        <taxon>Streptophyta</taxon>
        <taxon>Embryophyta</taxon>
        <taxon>Tracheophyta</taxon>
        <taxon>Spermatophyta</taxon>
        <taxon>Magnoliopsida</taxon>
        <taxon>eudicotyledons</taxon>
        <taxon>Gunneridae</taxon>
        <taxon>Pentapetalae</taxon>
        <taxon>rosids</taxon>
        <taxon>malvids</taxon>
        <taxon>Malvales</taxon>
        <taxon>Malvaceae</taxon>
        <taxon>Malvoideae</taxon>
        <taxon>Gossypium</taxon>
    </lineage>
</organism>
<keyword evidence="1" id="KW-0732">Signal</keyword>
<dbReference type="InterPro" id="IPR036758">
    <property type="entry name" value="At5g01610-like"/>
</dbReference>
<dbReference type="PANTHER" id="PTHR31676">
    <property type="entry name" value="T31J12.3 PROTEIN-RELATED"/>
    <property type="match status" value="1"/>
</dbReference>
<evidence type="ECO:0000313" key="2">
    <source>
        <dbReference type="EMBL" id="TYI55237.1"/>
    </source>
</evidence>
<name>A0A5D2SQL2_GOSMU</name>
<dbReference type="Pfam" id="PF04398">
    <property type="entry name" value="DUF538"/>
    <property type="match status" value="1"/>
</dbReference>
<dbReference type="AlphaFoldDB" id="A0A5D2SQL2"/>
<keyword evidence="3" id="KW-1185">Reference proteome</keyword>
<sequence length="193" mass="21137">MALRSVIFLILVSLPASLASANDKLSAYQVLQQYDFPAGILPKGVSGYELNRGTGEFSAHLQGTCNFKIDSYELSYKSTIQGVISPGRITNLKGVSVKVLFFWLDIVQVIHDGDEMEFSVGIASANFPIDNFTSLHSVGAASTAIGSMLSQPPPFNEVSTHRLMINYFRVCLRVSVFWEIYGYGISIIIKSVS</sequence>
<feature type="chain" id="PRO_5023146336" evidence="1">
    <location>
        <begin position="22"/>
        <end position="193"/>
    </location>
</feature>
<protein>
    <submittedName>
        <fullName evidence="2">Uncharacterized protein</fullName>
    </submittedName>
</protein>
<dbReference type="EMBL" id="CM017659">
    <property type="protein sequence ID" value="TYI55237.1"/>
    <property type="molecule type" value="Genomic_DNA"/>
</dbReference>
<gene>
    <name evidence="2" type="ORF">E1A91_D11G127900v1</name>
</gene>
<feature type="signal peptide" evidence="1">
    <location>
        <begin position="1"/>
        <end position="21"/>
    </location>
</feature>
<dbReference type="InterPro" id="IPR007493">
    <property type="entry name" value="DUF538"/>
</dbReference>
<dbReference type="Gene3D" id="2.30.240.10">
    <property type="entry name" value="At5g01610-like"/>
    <property type="match status" value="1"/>
</dbReference>
<evidence type="ECO:0000313" key="3">
    <source>
        <dbReference type="Proteomes" id="UP000323597"/>
    </source>
</evidence>
<evidence type="ECO:0000256" key="1">
    <source>
        <dbReference type="SAM" id="SignalP"/>
    </source>
</evidence>
<reference evidence="2 3" key="1">
    <citation type="submission" date="2019-07" db="EMBL/GenBank/DDBJ databases">
        <title>WGS assembly of Gossypium mustelinum.</title>
        <authorList>
            <person name="Chen Z.J."/>
            <person name="Sreedasyam A."/>
            <person name="Ando A."/>
            <person name="Song Q."/>
            <person name="De L."/>
            <person name="Hulse-Kemp A."/>
            <person name="Ding M."/>
            <person name="Ye W."/>
            <person name="Kirkbride R."/>
            <person name="Jenkins J."/>
            <person name="Plott C."/>
            <person name="Lovell J."/>
            <person name="Lin Y.-M."/>
            <person name="Vaughn R."/>
            <person name="Liu B."/>
            <person name="Li W."/>
            <person name="Simpson S."/>
            <person name="Scheffler B."/>
            <person name="Saski C."/>
            <person name="Grover C."/>
            <person name="Hu G."/>
            <person name="Conover J."/>
            <person name="Carlson J."/>
            <person name="Shu S."/>
            <person name="Boston L."/>
            <person name="Williams M."/>
            <person name="Peterson D."/>
            <person name="Mcgee K."/>
            <person name="Jones D."/>
            <person name="Wendel J."/>
            <person name="Stelly D."/>
            <person name="Grimwood J."/>
            <person name="Schmutz J."/>
        </authorList>
    </citation>
    <scope>NUCLEOTIDE SEQUENCE [LARGE SCALE GENOMIC DNA]</scope>
    <source>
        <strain evidence="2">1408120.09</strain>
    </source>
</reference>
<accession>A0A5D2SQL2</accession>
<dbReference type="PANTHER" id="PTHR31676:SF196">
    <property type="entry name" value="DUF538 FAMILY PROTEIN"/>
    <property type="match status" value="1"/>
</dbReference>